<dbReference type="GO" id="GO:0008270">
    <property type="term" value="F:zinc ion binding"/>
    <property type="evidence" value="ECO:0007669"/>
    <property type="project" value="UniProtKB-KW"/>
</dbReference>
<comment type="catalytic activity">
    <reaction evidence="1">
        <text>a 1,2-diacyl-sn-glycero-3-phospho-(1D-myo-inositol-3-phosphate) + ATP = a 1,2-diacyl-sn-glycero-3-phospho-(1D-myo-inositol-3,5-bisphosphate) + ADP + H(+)</text>
        <dbReference type="Rhea" id="RHEA:13609"/>
        <dbReference type="ChEBI" id="CHEBI:15378"/>
        <dbReference type="ChEBI" id="CHEBI:30616"/>
        <dbReference type="ChEBI" id="CHEBI:57923"/>
        <dbReference type="ChEBI" id="CHEBI:58088"/>
        <dbReference type="ChEBI" id="CHEBI:456216"/>
        <dbReference type="EC" id="2.7.1.150"/>
    </reaction>
</comment>
<dbReference type="Pfam" id="PF01363">
    <property type="entry name" value="FYVE"/>
    <property type="match status" value="1"/>
</dbReference>
<dbReference type="EMBL" id="GG704913">
    <property type="protein sequence ID" value="EAS29291.2"/>
    <property type="molecule type" value="Genomic_DNA"/>
</dbReference>
<feature type="domain" description="FYVE-type" evidence="14">
    <location>
        <begin position="505"/>
        <end position="564"/>
    </location>
</feature>
<dbReference type="InterPro" id="IPR000306">
    <property type="entry name" value="Znf_FYVE"/>
</dbReference>
<evidence type="ECO:0000256" key="2">
    <source>
        <dbReference type="ARBA" id="ARBA00012009"/>
    </source>
</evidence>
<feature type="compositionally biased region" description="Low complexity" evidence="13">
    <location>
        <begin position="651"/>
        <end position="670"/>
    </location>
</feature>
<sequence>MASQRSQETSSPSASSIFLPLGRRSRRGSVASYSTQTERENLTEALDQIHNAASHSDTLTVFNEFTNPPVPSSATDNKTGVVGDLQGGLSGLYSLLRASVGGVKDMVGSSTKAADSEATTAKTLQSPPSQLSLSALGATDNQRSSSNSAHASKTQSPLAGTFSTHHGGMTSVSAPKSSKMSSKAPSISSKASMPSVGALKPSLSSLTKVSPSSAVDPAVSEVNVNAVRPGPHHTPSNSGSLSASIMTNADSTASDRIDGSLQMSSLQSSQELKTSVSTRPPELLANTGNEAHIYEERDRVIPGTLHSRGTLPHERTLSPTKPSMTDSQNESTELNTAFPHSQWDDKEPELDNNVQPQVGNSTTSFSVDASPVQTSMTNSVAKLSTGESSVNDTRTATAATSVSMTDREPSSGHSSRTSLIKSREKATPRISQSRLPGYGPSRMLSSTSSGARSSTAIPHISFDTPEPVRSSQSGTRVSQDLDRSQRGNSTPFRRKLLSREYWMRDENAKDCFHCGEPFSTFRRKHHCRTCGQIFDSKCTCIISGAPFGHSGSIRVCKRCEAVINGHESDSSDYSGDDLSPVVFNSRNSESLGNAVKARLSAEDDDSSSVVSQSVDQVLKTPTMAIPATRRTGDGNNRRSAILEIESDRPLTRPTSSRSLRSSLNGRALSASHKRHHSRTQYIRNLKSYHEDKAPFQRRVGEDFPSNSKLHAFHRDSIIDPDLAQYLSDDASSADEQPNLFSVVSDGPLSKSSGEGEKATFGGFLAAVKKGRSRFGDKSGGTYSGRDLDDGSVSSSRAVNPGRSLRRRNLSVASSVHQRFSPRPSKDTPSVVHYFQDPNMATFSATQPSGPGGFKMTRSSSMRGAGAPPIELNRASLQHVRKLLRQLLKDASIPHSHSWETALLPILLKATDDVEPDVQQGDDMDIRHYVKLKKIPGGRPGDTSYVSGLVFTKNLALKSMSRSIPRPNILIITFPLEYARQQQHFMSLEPVIRQEREFLENLVGRISALRPNVLLVEKNVSGLALQLLEKADIATAYNVKPSVLEAVSRCTRTKIITSMDRLVAAPAYPGQCGSFDVKTYVHNGRKKTYMYISGCPKELGCTIALRGASNEVLMKIKRITEFMVYVVYNLKLETCLMRDEFAKIPTSPQENTPSMKHSPSASISGNAESKLLAETGPGDIPNTKEKSHDHQTSQPDLSVMTASLEAQCTKPDTCQDTPAPAFYEDMVEKHQTKILSASPFVKFQQPYLLMRARELERQLAYLKRLRDQDFAAHAPIDETGKSQRFVLITPEMIHESPSGASEKAKEVLHAVHDAEYDRALYIYQTQKRQWETYISGNSNLFDPYAHQNIVVLYSLVCTTTSIPCSGPDLFALDFYNDHGSDRIFEADCTLGQYVEDLCHNANTVCTVNGCEERMFDHHQQYVHGDAQVSIFVQPYPSKLRGLQDTILMWSCCKKCGNETPAMSMSDSTWKYSFGKYLELSFSSADLHIRAGVCSHDLHRDHLRYFGYKDVALRIHYDPITLLEIIVPRPRVTWKVDKDLRLRNEIFTKAEYRLTRFMNSVKARLKGMNVESVVPEMVQSCKLEIEVLLKRANEEHATLLKQHQEMYMNSRYWETIPLNRVILSMQEKVVEWDATFAEFERNYFPSEKDIKRLAALQLKRIFLDKDVSVTSLTSGDETPATTPEPDEQGTEVKTSPGMKRRMTLSPQQAKSVLESVVEEHSGRSNKDHDSDRQLSPSLAPKEEANIPPETPMNPQDGVQHLDLAIPNSIAERLSPPKETAEDSSDQPNFLERISEVTPPSLNADANEAEASSKVEKDPQPEEVSDNLGDDNNSSEATEETTSKPPPSGIPRPSGEKGIRRAFRARSPPLLRTQSQPAHIQKEKSLTGRLSPANFTPSTTPPPKNEETPYYHTEESKPKGAEKRLSERLGLSSLKPSKLTSGHSLIPRSIPSKPNSKVSSLARHFEQLSREFEKERQRERRQRAAQGKQSRAYPMASSNPIMEVYKSVKDAVDPSDEDFLTNLPSGAPSRESTSLTDGGEKRVVPADHPPKPEEPQPESEPRPSEESSREGSQPPSEPDGDGEQSETEKCLLEEFHSAEDANNIPADEIALELKELPKHERNSLVKMLANFWAERSASGWAPLDYPLSDSDHVFADCDIIVREDEPSSLIAFALDSGDYKQKLRSIQETNEMAQTNIPTEIGSPDSQPEVEQSLLRSTGTHLKYQFQEGSAKMLCKIFYAEQFDALRRKCGISERIVESLSRCMKWDSKGGKTKSLFLKTLDERFILKSLSTVETQAFLKFAPAYFQIMSEALFHELPSAIAKMFGFYQVIIKNPTTGVEFNWFLLLMENLFYDRNPTRIFDLKGSMRNRKVQSTGEQNEVLLDENMVEFIYESPLFTREHSKKLLSQSVWNDTLFLARQNVMDYSLMIAIDEGRQELVVGIIDCIRTYTWDKKLESWIKDRGFAGGGKNRPTVTSPKEYKNRFREAMARYVLHAPNPWHQFQIPNLGKPVPSALDGRQESDLGDRQAELINDL</sequence>
<dbReference type="Gene3D" id="3.50.7.10">
    <property type="entry name" value="GroEL"/>
    <property type="match status" value="1"/>
</dbReference>
<feature type="compositionally biased region" description="Polar residues" evidence="13">
    <location>
        <begin position="1145"/>
        <end position="1163"/>
    </location>
</feature>
<dbReference type="GO" id="GO:0046854">
    <property type="term" value="P:phosphatidylinositol phosphate biosynthetic process"/>
    <property type="evidence" value="ECO:0007669"/>
    <property type="project" value="TreeGrafter"/>
</dbReference>
<keyword evidence="17" id="KW-1185">Reference proteome</keyword>
<evidence type="ECO:0000256" key="1">
    <source>
        <dbReference type="ARBA" id="ARBA00000768"/>
    </source>
</evidence>
<feature type="compositionally biased region" description="Polar residues" evidence="13">
    <location>
        <begin position="1669"/>
        <end position="1679"/>
    </location>
</feature>
<feature type="compositionally biased region" description="Low complexity" evidence="13">
    <location>
        <begin position="261"/>
        <end position="272"/>
    </location>
</feature>
<feature type="compositionally biased region" description="Basic and acidic residues" evidence="13">
    <location>
        <begin position="1960"/>
        <end position="1975"/>
    </location>
</feature>
<feature type="compositionally biased region" description="Polar residues" evidence="13">
    <location>
        <begin position="411"/>
        <end position="420"/>
    </location>
</feature>
<keyword evidence="4" id="KW-0479">Metal-binding</keyword>
<accession>A0A0E1S121</accession>
<dbReference type="FunCoup" id="A0A0E1S121">
    <property type="interactions" value="805"/>
</dbReference>
<feature type="region of interest" description="Disordered" evidence="13">
    <location>
        <begin position="2011"/>
        <end position="2084"/>
    </location>
</feature>
<dbReference type="FunFam" id="3.30.810.10:FF:000001">
    <property type="entry name" value="1-phosphatidylinositol 3-phosphate 5-kinase FAB1"/>
    <property type="match status" value="1"/>
</dbReference>
<evidence type="ECO:0000313" key="16">
    <source>
        <dbReference type="EMBL" id="EAS29291.2"/>
    </source>
</evidence>
<feature type="region of interest" description="Disordered" evidence="13">
    <location>
        <begin position="304"/>
        <end position="490"/>
    </location>
</feature>
<dbReference type="SUPFAM" id="SSF56104">
    <property type="entry name" value="SAICAR synthase-like"/>
    <property type="match status" value="1"/>
</dbReference>
<feature type="region of interest" description="Disordered" evidence="13">
    <location>
        <begin position="1144"/>
        <end position="1163"/>
    </location>
</feature>
<dbReference type="InterPro" id="IPR017455">
    <property type="entry name" value="Znf_FYVE-rel"/>
</dbReference>
<evidence type="ECO:0000313" key="17">
    <source>
        <dbReference type="Proteomes" id="UP000001261"/>
    </source>
</evidence>
<dbReference type="KEGG" id="cim:CIMG_13275"/>
<dbReference type="RefSeq" id="XP_001240874.2">
    <property type="nucleotide sequence ID" value="XM_001240873.2"/>
</dbReference>
<dbReference type="Gene3D" id="3.30.40.10">
    <property type="entry name" value="Zinc/RING finger domain, C3HC4 (zinc finger)"/>
    <property type="match status" value="1"/>
</dbReference>
<dbReference type="Pfam" id="PF00118">
    <property type="entry name" value="Cpn60_TCP1"/>
    <property type="match status" value="1"/>
</dbReference>
<keyword evidence="3 12" id="KW-0808">Transferase</keyword>
<feature type="region of interest" description="Disordered" evidence="13">
    <location>
        <begin position="1"/>
        <end position="36"/>
    </location>
</feature>
<feature type="compositionally biased region" description="Polar residues" evidence="13">
    <location>
        <begin position="139"/>
        <end position="164"/>
    </location>
</feature>
<evidence type="ECO:0000256" key="5">
    <source>
        <dbReference type="ARBA" id="ARBA00022741"/>
    </source>
</evidence>
<evidence type="ECO:0000256" key="3">
    <source>
        <dbReference type="ARBA" id="ARBA00022679"/>
    </source>
</evidence>
<dbReference type="FunFam" id="3.30.40.10:FF:000283">
    <property type="entry name" value="1-phosphatidylinositol-3-phosphate 5-kinase (Fab1)"/>
    <property type="match status" value="1"/>
</dbReference>
<feature type="domain" description="PIPK" evidence="15">
    <location>
        <begin position="2159"/>
        <end position="2489"/>
    </location>
</feature>
<dbReference type="GO" id="GO:0010008">
    <property type="term" value="C:endosome membrane"/>
    <property type="evidence" value="ECO:0007669"/>
    <property type="project" value="TreeGrafter"/>
</dbReference>
<reference evidence="17" key="1">
    <citation type="journal article" date="2009" name="Genome Res.">
        <title>Comparative genomic analyses of the human fungal pathogens Coccidioides and their relatives.</title>
        <authorList>
            <person name="Sharpton T.J."/>
            <person name="Stajich J.E."/>
            <person name="Rounsley S.D."/>
            <person name="Gardner M.J."/>
            <person name="Wortman J.R."/>
            <person name="Jordar V.S."/>
            <person name="Maiti R."/>
            <person name="Kodira C.D."/>
            <person name="Neafsey D.E."/>
            <person name="Zeng Q."/>
            <person name="Hung C.-Y."/>
            <person name="McMahan C."/>
            <person name="Muszewska A."/>
            <person name="Grynberg M."/>
            <person name="Mandel M.A."/>
            <person name="Kellner E.M."/>
            <person name="Barker B.M."/>
            <person name="Galgiani J.N."/>
            <person name="Orbach M.J."/>
            <person name="Kirkland T.N."/>
            <person name="Cole G.T."/>
            <person name="Henn M.R."/>
            <person name="Birren B.W."/>
            <person name="Taylor J.W."/>
        </authorList>
    </citation>
    <scope>NUCLEOTIDE SEQUENCE [LARGE SCALE GENOMIC DNA]</scope>
    <source>
        <strain evidence="17">RS</strain>
    </source>
</reference>
<dbReference type="Pfam" id="PF01504">
    <property type="entry name" value="PIP5K"/>
    <property type="match status" value="2"/>
</dbReference>
<evidence type="ECO:0000256" key="8">
    <source>
        <dbReference type="ARBA" id="ARBA00022833"/>
    </source>
</evidence>
<feature type="compositionally biased region" description="Low complexity" evidence="13">
    <location>
        <begin position="171"/>
        <end position="198"/>
    </location>
</feature>
<protein>
    <recommendedName>
        <fullName evidence="2">1-phosphatidylinositol-3-phosphate 5-kinase</fullName>
        <ecNumber evidence="2">2.7.1.150</ecNumber>
    </recommendedName>
    <alternativeName>
        <fullName evidence="10">Type III PIP kinase</fullName>
    </alternativeName>
</protein>
<feature type="compositionally biased region" description="Polar residues" evidence="13">
    <location>
        <begin position="1"/>
        <end position="16"/>
    </location>
</feature>
<feature type="compositionally biased region" description="Polar residues" evidence="13">
    <location>
        <begin position="1931"/>
        <end position="1940"/>
    </location>
</feature>
<dbReference type="InterPro" id="IPR027484">
    <property type="entry name" value="PInositol-4-P-5-kinase_N"/>
</dbReference>
<dbReference type="InterPro" id="IPR002498">
    <property type="entry name" value="PInositol-4-P-4/5-kinase_core"/>
</dbReference>
<feature type="region of interest" description="Disordered" evidence="13">
    <location>
        <begin position="772"/>
        <end position="829"/>
    </location>
</feature>
<keyword evidence="5 12" id="KW-0547">Nucleotide-binding</keyword>
<feature type="compositionally biased region" description="Basic and acidic residues" evidence="13">
    <location>
        <begin position="1808"/>
        <end position="1817"/>
    </location>
</feature>
<feature type="compositionally biased region" description="Polar residues" evidence="13">
    <location>
        <begin position="469"/>
        <end position="478"/>
    </location>
</feature>
<dbReference type="VEuPathDB" id="FungiDB:CIMG_13275"/>
<dbReference type="Gene3D" id="3.30.810.10">
    <property type="entry name" value="2-Layer Sandwich"/>
    <property type="match status" value="1"/>
</dbReference>
<dbReference type="GO" id="GO:0005524">
    <property type="term" value="F:ATP binding"/>
    <property type="evidence" value="ECO:0007669"/>
    <property type="project" value="UniProtKB-UniRule"/>
</dbReference>
<feature type="compositionally biased region" description="Low complexity" evidence="13">
    <location>
        <begin position="441"/>
        <end position="456"/>
    </location>
</feature>
<feature type="compositionally biased region" description="Basic and acidic residues" evidence="13">
    <location>
        <begin position="2035"/>
        <end position="2066"/>
    </location>
</feature>
<evidence type="ECO:0000256" key="12">
    <source>
        <dbReference type="PROSITE-ProRule" id="PRU00781"/>
    </source>
</evidence>
<keyword evidence="7 12" id="KW-0418">Kinase</keyword>
<gene>
    <name evidence="16" type="ORF">CIMG_13275</name>
</gene>
<dbReference type="PROSITE" id="PS50178">
    <property type="entry name" value="ZF_FYVE"/>
    <property type="match status" value="1"/>
</dbReference>
<feature type="compositionally biased region" description="Basic and acidic residues" evidence="13">
    <location>
        <begin position="1901"/>
        <end position="1924"/>
    </location>
</feature>
<dbReference type="STRING" id="246410.A0A0E1S121"/>
<feature type="compositionally biased region" description="Polar residues" evidence="13">
    <location>
        <begin position="234"/>
        <end position="248"/>
    </location>
</feature>
<dbReference type="SUPFAM" id="SSF52029">
    <property type="entry name" value="GroEL apical domain-like"/>
    <property type="match status" value="1"/>
</dbReference>
<evidence type="ECO:0000256" key="7">
    <source>
        <dbReference type="ARBA" id="ARBA00022777"/>
    </source>
</evidence>
<dbReference type="PROSITE" id="PS51455">
    <property type="entry name" value="PIPK"/>
    <property type="match status" value="1"/>
</dbReference>
<dbReference type="GO" id="GO:0000285">
    <property type="term" value="F:1-phosphatidylinositol-3-phosphate 5-kinase activity"/>
    <property type="evidence" value="ECO:0007669"/>
    <property type="project" value="UniProtKB-EC"/>
</dbReference>
<dbReference type="FunFam" id="3.50.7.10:FF:000007">
    <property type="entry name" value="1-phosphatidylinositol 3-phosphate 5-kinase isoform X1"/>
    <property type="match status" value="1"/>
</dbReference>
<dbReference type="CDD" id="cd03334">
    <property type="entry name" value="Fab1_TCP"/>
    <property type="match status" value="1"/>
</dbReference>
<dbReference type="InterPro" id="IPR013083">
    <property type="entry name" value="Znf_RING/FYVE/PHD"/>
</dbReference>
<feature type="region of interest" description="Disordered" evidence="13">
    <location>
        <begin position="1669"/>
        <end position="1997"/>
    </location>
</feature>
<keyword evidence="8" id="KW-0862">Zinc</keyword>
<dbReference type="InterPro" id="IPR027409">
    <property type="entry name" value="GroEL-like_apical_dom_sf"/>
</dbReference>
<proteinExistence type="predicted"/>
<evidence type="ECO:0000256" key="4">
    <source>
        <dbReference type="ARBA" id="ARBA00022723"/>
    </source>
</evidence>
<dbReference type="PANTHER" id="PTHR45748">
    <property type="entry name" value="1-PHOSPHATIDYLINOSITOL 3-PHOSPHATE 5-KINASE-RELATED"/>
    <property type="match status" value="1"/>
</dbReference>
<dbReference type="Gene3D" id="3.30.800.10">
    <property type="entry name" value="Phosphatidylinositol Phosphate Kinase II Beta"/>
    <property type="match status" value="1"/>
</dbReference>
<feature type="compositionally biased region" description="Low complexity" evidence="13">
    <location>
        <begin position="124"/>
        <end position="136"/>
    </location>
</feature>
<reference evidence="17" key="2">
    <citation type="journal article" date="2010" name="Genome Res.">
        <title>Population genomic sequencing of Coccidioides fungi reveals recent hybridization and transposon control.</title>
        <authorList>
            <person name="Neafsey D.E."/>
            <person name="Barker B.M."/>
            <person name="Sharpton T.J."/>
            <person name="Stajich J.E."/>
            <person name="Park D.J."/>
            <person name="Whiston E."/>
            <person name="Hung C.-Y."/>
            <person name="McMahan C."/>
            <person name="White J."/>
            <person name="Sykes S."/>
            <person name="Heiman D."/>
            <person name="Young S."/>
            <person name="Zeng Q."/>
            <person name="Abouelleil A."/>
            <person name="Aftuck L."/>
            <person name="Bessette D."/>
            <person name="Brown A."/>
            <person name="FitzGerald M."/>
            <person name="Lui A."/>
            <person name="Macdonald J.P."/>
            <person name="Priest M."/>
            <person name="Orbach M.J."/>
            <person name="Galgiani J.N."/>
            <person name="Kirkland T.N."/>
            <person name="Cole G.T."/>
            <person name="Birren B.W."/>
            <person name="Henn M.R."/>
            <person name="Taylor J.W."/>
            <person name="Rounsley S.D."/>
        </authorList>
    </citation>
    <scope>GENOME REANNOTATION</scope>
    <source>
        <strain evidence="17">RS</strain>
    </source>
</reference>
<evidence type="ECO:0000256" key="9">
    <source>
        <dbReference type="ARBA" id="ARBA00022840"/>
    </source>
</evidence>
<dbReference type="InterPro" id="IPR002423">
    <property type="entry name" value="Cpn60/GroEL/TCP-1"/>
</dbReference>
<evidence type="ECO:0000256" key="13">
    <source>
        <dbReference type="SAM" id="MobiDB-lite"/>
    </source>
</evidence>
<feature type="region of interest" description="Disordered" evidence="13">
    <location>
        <begin position="225"/>
        <end position="248"/>
    </location>
</feature>
<evidence type="ECO:0000259" key="15">
    <source>
        <dbReference type="PROSITE" id="PS51455"/>
    </source>
</evidence>
<dbReference type="GO" id="GO:0000329">
    <property type="term" value="C:fungal-type vacuole membrane"/>
    <property type="evidence" value="ECO:0007669"/>
    <property type="project" value="TreeGrafter"/>
</dbReference>
<dbReference type="OrthoDB" id="158357at2759"/>
<organism evidence="16 17">
    <name type="scientific">Coccidioides immitis (strain RS)</name>
    <name type="common">Valley fever fungus</name>
    <dbReference type="NCBI Taxonomy" id="246410"/>
    <lineage>
        <taxon>Eukaryota</taxon>
        <taxon>Fungi</taxon>
        <taxon>Dikarya</taxon>
        <taxon>Ascomycota</taxon>
        <taxon>Pezizomycotina</taxon>
        <taxon>Eurotiomycetes</taxon>
        <taxon>Eurotiomycetidae</taxon>
        <taxon>Onygenales</taxon>
        <taxon>Onygenaceae</taxon>
        <taxon>Coccidioides</taxon>
    </lineage>
</organism>
<evidence type="ECO:0000256" key="10">
    <source>
        <dbReference type="ARBA" id="ARBA00075294"/>
    </source>
</evidence>
<feature type="compositionally biased region" description="Polar residues" evidence="13">
    <location>
        <begin position="352"/>
        <end position="404"/>
    </location>
</feature>
<keyword evidence="6 11" id="KW-0863">Zinc-finger</keyword>
<dbReference type="InterPro" id="IPR027483">
    <property type="entry name" value="PInositol-4-P-4/5-kinase_C_sf"/>
</dbReference>
<feature type="region of interest" description="Disordered" evidence="13">
    <location>
        <begin position="1171"/>
        <end position="1194"/>
    </location>
</feature>
<evidence type="ECO:0000256" key="11">
    <source>
        <dbReference type="PROSITE-ProRule" id="PRU00091"/>
    </source>
</evidence>
<feature type="compositionally biased region" description="Basic and acidic residues" evidence="13">
    <location>
        <begin position="1181"/>
        <end position="1190"/>
    </location>
</feature>
<dbReference type="InterPro" id="IPR011011">
    <property type="entry name" value="Znf_FYVE_PHD"/>
</dbReference>
<dbReference type="OMA" id="QSVWNDT"/>
<dbReference type="EC" id="2.7.1.150" evidence="2"/>
<dbReference type="InterPro" id="IPR044769">
    <property type="entry name" value="PIKfyve_PIPKc"/>
</dbReference>
<dbReference type="SUPFAM" id="SSF57903">
    <property type="entry name" value="FYVE/PHD zinc finger"/>
    <property type="match status" value="1"/>
</dbReference>
<dbReference type="InParanoid" id="A0A0E1S121"/>
<feature type="region of interest" description="Disordered" evidence="13">
    <location>
        <begin position="117"/>
        <end position="198"/>
    </location>
</feature>
<keyword evidence="9 12" id="KW-0067">ATP-binding</keyword>
<evidence type="ECO:0000256" key="6">
    <source>
        <dbReference type="ARBA" id="ARBA00022771"/>
    </source>
</evidence>
<dbReference type="Proteomes" id="UP000001261">
    <property type="component" value="Unassembled WGS sequence"/>
</dbReference>
<dbReference type="CDD" id="cd17300">
    <property type="entry name" value="PIPKc_PIKfyve"/>
    <property type="match status" value="1"/>
</dbReference>
<name>A0A0E1S121_COCIM</name>
<feature type="compositionally biased region" description="Basic and acidic residues" evidence="13">
    <location>
        <begin position="1715"/>
        <end position="1730"/>
    </location>
</feature>
<feature type="region of interest" description="Disordered" evidence="13">
    <location>
        <begin position="646"/>
        <end position="678"/>
    </location>
</feature>
<feature type="region of interest" description="Disordered" evidence="13">
    <location>
        <begin position="261"/>
        <end position="283"/>
    </location>
</feature>
<dbReference type="PANTHER" id="PTHR45748:SF7">
    <property type="entry name" value="1-PHOSPHATIDYLINOSITOL 3-PHOSPHATE 5-KINASE-RELATED"/>
    <property type="match status" value="1"/>
</dbReference>
<evidence type="ECO:0000259" key="14">
    <source>
        <dbReference type="PROSITE" id="PS50178"/>
    </source>
</evidence>
<dbReference type="GeneID" id="24164902"/>
<dbReference type="SMART" id="SM00064">
    <property type="entry name" value="FYVE"/>
    <property type="match status" value="1"/>
</dbReference>
<feature type="compositionally biased region" description="Polar residues" evidence="13">
    <location>
        <begin position="317"/>
        <end position="339"/>
    </location>
</feature>
<dbReference type="SMART" id="SM00330">
    <property type="entry name" value="PIPKc"/>
    <property type="match status" value="1"/>
</dbReference>
<dbReference type="FunFam" id="3.30.800.10:FF:000005">
    <property type="entry name" value="1-phosphatidylinositol-3-phosphate 5-kinase (Fab1)"/>
    <property type="match status" value="1"/>
</dbReference>